<dbReference type="SUPFAM" id="SSF48452">
    <property type="entry name" value="TPR-like"/>
    <property type="match status" value="1"/>
</dbReference>
<comment type="caution">
    <text evidence="1">The sequence shown here is derived from an EMBL/GenBank/DDBJ whole genome shotgun (WGS) entry which is preliminary data.</text>
</comment>
<gene>
    <name evidence="1" type="ORF">DFQ59_102643</name>
</gene>
<evidence type="ECO:0000313" key="2">
    <source>
        <dbReference type="Proteomes" id="UP000252707"/>
    </source>
</evidence>
<protein>
    <recommendedName>
        <fullName evidence="3">Tetratricopeptide repeat protein</fullName>
    </recommendedName>
</protein>
<dbReference type="InterPro" id="IPR011990">
    <property type="entry name" value="TPR-like_helical_dom_sf"/>
</dbReference>
<name>A0A369CFF2_9GAMM</name>
<dbReference type="Gene3D" id="1.25.40.10">
    <property type="entry name" value="Tetratricopeptide repeat domain"/>
    <property type="match status" value="1"/>
</dbReference>
<evidence type="ECO:0008006" key="3">
    <source>
        <dbReference type="Google" id="ProtNLM"/>
    </source>
</evidence>
<sequence length="234" mass="25486">MMNLSRNLGYGGAALLLVLALWALANGVADVAWQPARTALARWEAAGSAPGAEALEQARAALALARTLDPLNPRYVQESARVREWAAIGLPPWETGTRDRLEDALAAYRDAIALRPTWPYAWAGLARAKLRLLQLDAEFERAVERAGALGPWEPEVLLALTEIDLLAEPLLAETASARVAAATERALRQQPREVIRLAARLGQADRLRPRLAGDKALEKQLEREARRSAAGNAR</sequence>
<evidence type="ECO:0000313" key="1">
    <source>
        <dbReference type="EMBL" id="RCX32281.1"/>
    </source>
</evidence>
<organism evidence="1 2">
    <name type="scientific">Thioalbus denitrificans</name>
    <dbReference type="NCBI Taxonomy" id="547122"/>
    <lineage>
        <taxon>Bacteria</taxon>
        <taxon>Pseudomonadati</taxon>
        <taxon>Pseudomonadota</taxon>
        <taxon>Gammaproteobacteria</taxon>
        <taxon>Chromatiales</taxon>
        <taxon>Ectothiorhodospiraceae</taxon>
        <taxon>Thioalbus</taxon>
    </lineage>
</organism>
<proteinExistence type="predicted"/>
<accession>A0A369CFF2</accession>
<keyword evidence="2" id="KW-1185">Reference proteome</keyword>
<dbReference type="Proteomes" id="UP000252707">
    <property type="component" value="Unassembled WGS sequence"/>
</dbReference>
<reference evidence="1 2" key="1">
    <citation type="submission" date="2018-07" db="EMBL/GenBank/DDBJ databases">
        <title>Genomic Encyclopedia of Type Strains, Phase IV (KMG-IV): sequencing the most valuable type-strain genomes for metagenomic binning, comparative biology and taxonomic classification.</title>
        <authorList>
            <person name="Goeker M."/>
        </authorList>
    </citation>
    <scope>NUCLEOTIDE SEQUENCE [LARGE SCALE GENOMIC DNA]</scope>
    <source>
        <strain evidence="1 2">DSM 26407</strain>
    </source>
</reference>
<dbReference type="EMBL" id="QPJY01000002">
    <property type="protein sequence ID" value="RCX32281.1"/>
    <property type="molecule type" value="Genomic_DNA"/>
</dbReference>
<dbReference type="AlphaFoldDB" id="A0A369CFF2"/>